<dbReference type="Gene3D" id="1.10.10.60">
    <property type="entry name" value="Homeodomain-like"/>
    <property type="match status" value="1"/>
</dbReference>
<dbReference type="PANTHER" id="PTHR30055">
    <property type="entry name" value="HTH-TYPE TRANSCRIPTIONAL REGULATOR RUTR"/>
    <property type="match status" value="1"/>
</dbReference>
<dbReference type="Pfam" id="PF16859">
    <property type="entry name" value="TetR_C_11"/>
    <property type="match status" value="1"/>
</dbReference>
<protein>
    <submittedName>
        <fullName evidence="6">TetR family transcriptional regulator</fullName>
    </submittedName>
</protein>
<dbReference type="GO" id="GO:0000976">
    <property type="term" value="F:transcription cis-regulatory region binding"/>
    <property type="evidence" value="ECO:0007669"/>
    <property type="project" value="TreeGrafter"/>
</dbReference>
<evidence type="ECO:0000256" key="4">
    <source>
        <dbReference type="PROSITE-ProRule" id="PRU00335"/>
    </source>
</evidence>
<dbReference type="InterPro" id="IPR001647">
    <property type="entry name" value="HTH_TetR"/>
</dbReference>
<evidence type="ECO:0000313" key="7">
    <source>
        <dbReference type="Proteomes" id="UP000249341"/>
    </source>
</evidence>
<proteinExistence type="predicted"/>
<dbReference type="RefSeq" id="WP_111652160.1">
    <property type="nucleotide sequence ID" value="NZ_JACHWI010000010.1"/>
</dbReference>
<organism evidence="6 7">
    <name type="scientific">Actinoplanes lutulentus</name>
    <dbReference type="NCBI Taxonomy" id="1287878"/>
    <lineage>
        <taxon>Bacteria</taxon>
        <taxon>Bacillati</taxon>
        <taxon>Actinomycetota</taxon>
        <taxon>Actinomycetes</taxon>
        <taxon>Micromonosporales</taxon>
        <taxon>Micromonosporaceae</taxon>
        <taxon>Actinoplanes</taxon>
    </lineage>
</organism>
<dbReference type="Pfam" id="PF00440">
    <property type="entry name" value="TetR_N"/>
    <property type="match status" value="1"/>
</dbReference>
<name>A0A327Z6A6_9ACTN</name>
<dbReference type="Proteomes" id="UP000249341">
    <property type="component" value="Unassembled WGS sequence"/>
</dbReference>
<dbReference type="EMBL" id="QLMJ01000015">
    <property type="protein sequence ID" value="RAK31229.1"/>
    <property type="molecule type" value="Genomic_DNA"/>
</dbReference>
<evidence type="ECO:0000259" key="5">
    <source>
        <dbReference type="PROSITE" id="PS50977"/>
    </source>
</evidence>
<dbReference type="OrthoDB" id="9796019at2"/>
<keyword evidence="1" id="KW-0805">Transcription regulation</keyword>
<dbReference type="GO" id="GO:0003700">
    <property type="term" value="F:DNA-binding transcription factor activity"/>
    <property type="evidence" value="ECO:0007669"/>
    <property type="project" value="TreeGrafter"/>
</dbReference>
<gene>
    <name evidence="6" type="ORF">B0I29_11535</name>
</gene>
<accession>A0A327Z6A6</accession>
<dbReference type="AlphaFoldDB" id="A0A327Z6A6"/>
<evidence type="ECO:0000256" key="2">
    <source>
        <dbReference type="ARBA" id="ARBA00023125"/>
    </source>
</evidence>
<dbReference type="InterPro" id="IPR050109">
    <property type="entry name" value="HTH-type_TetR-like_transc_reg"/>
</dbReference>
<dbReference type="InterPro" id="IPR009057">
    <property type="entry name" value="Homeodomain-like_sf"/>
</dbReference>
<dbReference type="PRINTS" id="PR00455">
    <property type="entry name" value="HTHTETR"/>
</dbReference>
<dbReference type="SUPFAM" id="SSF46689">
    <property type="entry name" value="Homeodomain-like"/>
    <property type="match status" value="1"/>
</dbReference>
<reference evidence="6 7" key="1">
    <citation type="submission" date="2018-06" db="EMBL/GenBank/DDBJ databases">
        <title>Genomic Encyclopedia of Type Strains, Phase III (KMG-III): the genomes of soil and plant-associated and newly described type strains.</title>
        <authorList>
            <person name="Whitman W."/>
        </authorList>
    </citation>
    <scope>NUCLEOTIDE SEQUENCE [LARGE SCALE GENOMIC DNA]</scope>
    <source>
        <strain evidence="6 7">CGMCC 4.7090</strain>
    </source>
</reference>
<dbReference type="SUPFAM" id="SSF48498">
    <property type="entry name" value="Tetracyclin repressor-like, C-terminal domain"/>
    <property type="match status" value="1"/>
</dbReference>
<dbReference type="Gene3D" id="1.10.357.10">
    <property type="entry name" value="Tetracycline Repressor, domain 2"/>
    <property type="match status" value="1"/>
</dbReference>
<evidence type="ECO:0000256" key="3">
    <source>
        <dbReference type="ARBA" id="ARBA00023163"/>
    </source>
</evidence>
<evidence type="ECO:0000313" key="6">
    <source>
        <dbReference type="EMBL" id="RAK31229.1"/>
    </source>
</evidence>
<comment type="caution">
    <text evidence="6">The sequence shown here is derived from an EMBL/GenBank/DDBJ whole genome shotgun (WGS) entry which is preliminary data.</text>
</comment>
<dbReference type="PROSITE" id="PS50977">
    <property type="entry name" value="HTH_TETR_2"/>
    <property type="match status" value="1"/>
</dbReference>
<evidence type="ECO:0000256" key="1">
    <source>
        <dbReference type="ARBA" id="ARBA00023015"/>
    </source>
</evidence>
<feature type="domain" description="HTH tetR-type" evidence="5">
    <location>
        <begin position="12"/>
        <end position="72"/>
    </location>
</feature>
<dbReference type="InterPro" id="IPR036271">
    <property type="entry name" value="Tet_transcr_reg_TetR-rel_C_sf"/>
</dbReference>
<keyword evidence="2 4" id="KW-0238">DNA-binding</keyword>
<dbReference type="InterPro" id="IPR011075">
    <property type="entry name" value="TetR_C"/>
</dbReference>
<dbReference type="PANTHER" id="PTHR30055:SF148">
    <property type="entry name" value="TETR-FAMILY TRANSCRIPTIONAL REGULATOR"/>
    <property type="match status" value="1"/>
</dbReference>
<keyword evidence="3" id="KW-0804">Transcription</keyword>
<sequence length="204" mass="22952">MTLKGPARRRGADLEDAILDAAWEVLTEQGHAGVTFEAVAARAGTSRPVLYRRWAHRDDLVLAAITRFWRGRPLTLPDTGNLRDDAIAFLRNVDAGRSRMMTVMSVQFMDYFRNTGTNFNQLRDLVRPPGEPTGFEKIVARAVERGELPDVPRSPRVVNLPFDLLRHDMLMSMGQVPSTSIMEIVDEVWLPLINAGSNRLRDKA</sequence>
<keyword evidence="7" id="KW-1185">Reference proteome</keyword>
<feature type="DNA-binding region" description="H-T-H motif" evidence="4">
    <location>
        <begin position="35"/>
        <end position="54"/>
    </location>
</feature>